<dbReference type="PROSITE" id="PS50104">
    <property type="entry name" value="TIR"/>
    <property type="match status" value="1"/>
</dbReference>
<dbReference type="SMART" id="SM00065">
    <property type="entry name" value="GAF"/>
    <property type="match status" value="2"/>
</dbReference>
<name>A0A4R5QAT3_9PROT</name>
<feature type="region of interest" description="Disordered" evidence="1">
    <location>
        <begin position="1193"/>
        <end position="1213"/>
    </location>
</feature>
<dbReference type="InterPro" id="IPR003018">
    <property type="entry name" value="GAF"/>
</dbReference>
<dbReference type="EMBL" id="SMSJ01000053">
    <property type="protein sequence ID" value="TDH59803.1"/>
    <property type="molecule type" value="Genomic_DNA"/>
</dbReference>
<evidence type="ECO:0000256" key="1">
    <source>
        <dbReference type="SAM" id="MobiDB-lite"/>
    </source>
</evidence>
<dbReference type="Gene3D" id="3.40.50.300">
    <property type="entry name" value="P-loop containing nucleotide triphosphate hydrolases"/>
    <property type="match status" value="1"/>
</dbReference>
<dbReference type="InterPro" id="IPR049052">
    <property type="entry name" value="nSTAND1"/>
</dbReference>
<keyword evidence="4" id="KW-1185">Reference proteome</keyword>
<feature type="domain" description="TIR" evidence="2">
    <location>
        <begin position="4"/>
        <end position="137"/>
    </location>
</feature>
<dbReference type="SUPFAM" id="SSF52200">
    <property type="entry name" value="Toll/Interleukin receptor TIR domain"/>
    <property type="match status" value="1"/>
</dbReference>
<dbReference type="GO" id="GO:0007165">
    <property type="term" value="P:signal transduction"/>
    <property type="evidence" value="ECO:0007669"/>
    <property type="project" value="InterPro"/>
</dbReference>
<reference evidence="3 4" key="1">
    <citation type="journal article" date="2016" name="J. Microbiol.">
        <title>Dankookia rubra gen. nov., sp. nov., an alphaproteobacterium isolated from sediment of a shallow stream.</title>
        <authorList>
            <person name="Kim W.H."/>
            <person name="Kim D.H."/>
            <person name="Kang K."/>
            <person name="Ahn T.Y."/>
        </authorList>
    </citation>
    <scope>NUCLEOTIDE SEQUENCE [LARGE SCALE GENOMIC DNA]</scope>
    <source>
        <strain evidence="3 4">JCM30602</strain>
    </source>
</reference>
<dbReference type="Gene3D" id="3.30.450.40">
    <property type="match status" value="2"/>
</dbReference>
<protein>
    <submittedName>
        <fullName evidence="3">GAF domain-containing protein</fullName>
    </submittedName>
</protein>
<dbReference type="Proteomes" id="UP000295096">
    <property type="component" value="Unassembled WGS sequence"/>
</dbReference>
<dbReference type="Pfam" id="PF20703">
    <property type="entry name" value="nSTAND1"/>
    <property type="match status" value="1"/>
</dbReference>
<dbReference type="InterPro" id="IPR027417">
    <property type="entry name" value="P-loop_NTPase"/>
</dbReference>
<dbReference type="InterPro" id="IPR035897">
    <property type="entry name" value="Toll_tir_struct_dom_sf"/>
</dbReference>
<dbReference type="AlphaFoldDB" id="A0A4R5QAT3"/>
<sequence length="1213" mass="137060">MEHNNYDVFISYSHVDEDHAKELDYWLRSKGLKTFFDRRALRPGLPWVRAVEDAISRSNSVALLVGKQGIGSTQQYERELALVRQTEDKTFPVIPVLLPNSVSPPTGFLQLITWVDLSGGPNISAQNQGLSALLAAIRREDVESAAVRGSICPYMGLSSFREEDAAFFWGRKAAVDELVAKVRDYGLVAVVGRSGSGKSSLVYAGLLPALRRQRTVTWDVVALRPRATPLHALVQAFDPEIAQCGSTEAATRLETEVELLRTLVADTVMRLIAHKLANAPGQPNRLLIYVDEWDELYTATSSLESINARTQRAKDVDCFINLLLKMAAMENVRVVLTVRADSYGQLIRHPKLSRLLPFQQVNLGPMLREDLRAAIFMPATRAGLRFEPPSLVDQILDEVGTNEGMLPLLQYALKETWAHREGDTLTANGYIAAGRVVGAIQTTAQRIYDELSDDEKMAARRLFLGLVRPGEGREDTRARISMPEDSLMLAVVGKFAGRTARLLVTGSETATEIDRTVADRPLNVAPIWIRATVEVAHEALIRNWPTLREWLDDNRDNLRARAAILQQETEWIRQGRRPELLLPRGYQLERARTLLDRPGDVLVEDLREYITLSIERAQQYEQAEYEEKFRVAAMELAGEIERATGNLFRLDETLKNLCENVRKDLPFEFVAIQLNDKETKIIQTVYGVGLETNWYSIAKHSYRIEPDLNPALWDIQAHIAASDPPRAEIISGRDSRFDQFIYKAFKHENIERVFAPIILAREHEALEACRWNIISREPHVETATSFDRRVVLEISPGDLDRLKRTGNFEIIGTIEAGYRSRRNISQRDSEKLIELAGRYAPELRRASLENVFAIIARNAMRMLEADAASLHFLLDREEKQYIYEAWAGHRYSSITGPRPEGLGYQSLQARRTMVVPDREKNHDECHMRDFFPEAYAEGMQAEAAIPIFFSTGQSGLYSAHDRHHVDRGEKHGILYVRFNRPHWFTKGEIEWLEFFARRATQAIQQATYYTLYRENARRLVNLHSVAQSLADNSESGDILDAIAGSAMNAFAADIVTVYEYQAAKEKFEHELGIAGRFIAIEKTRWAPLEPDSSPYLVVKSGFSVYEENAPSNQKLCPPAASQNALQNRFVVREKITSAACVLLKTNQEIVGAMFVSYRRHHEFTPDERSLLEILASNAAVAIRNRRQLSRVGSGEISTLPTPQAASSSIFPER</sequence>
<gene>
    <name evidence="3" type="ORF">E2C06_25510</name>
</gene>
<proteinExistence type="predicted"/>
<dbReference type="SMART" id="SM00255">
    <property type="entry name" value="TIR"/>
    <property type="match status" value="1"/>
</dbReference>
<evidence type="ECO:0000259" key="2">
    <source>
        <dbReference type="PROSITE" id="PS50104"/>
    </source>
</evidence>
<dbReference type="Pfam" id="PF13676">
    <property type="entry name" value="TIR_2"/>
    <property type="match status" value="1"/>
</dbReference>
<dbReference type="RefSeq" id="WP_133291406.1">
    <property type="nucleotide sequence ID" value="NZ_SMSJ01000053.1"/>
</dbReference>
<dbReference type="SUPFAM" id="SSF52540">
    <property type="entry name" value="P-loop containing nucleoside triphosphate hydrolases"/>
    <property type="match status" value="1"/>
</dbReference>
<dbReference type="InterPro" id="IPR029016">
    <property type="entry name" value="GAF-like_dom_sf"/>
</dbReference>
<comment type="caution">
    <text evidence="3">The sequence shown here is derived from an EMBL/GenBank/DDBJ whole genome shotgun (WGS) entry which is preliminary data.</text>
</comment>
<dbReference type="SUPFAM" id="SSF55781">
    <property type="entry name" value="GAF domain-like"/>
    <property type="match status" value="2"/>
</dbReference>
<dbReference type="Pfam" id="PF01590">
    <property type="entry name" value="GAF"/>
    <property type="match status" value="2"/>
</dbReference>
<organism evidence="3 4">
    <name type="scientific">Dankookia rubra</name>
    <dbReference type="NCBI Taxonomy" id="1442381"/>
    <lineage>
        <taxon>Bacteria</taxon>
        <taxon>Pseudomonadati</taxon>
        <taxon>Pseudomonadota</taxon>
        <taxon>Alphaproteobacteria</taxon>
        <taxon>Acetobacterales</taxon>
        <taxon>Roseomonadaceae</taxon>
        <taxon>Dankookia</taxon>
    </lineage>
</organism>
<dbReference type="Gene3D" id="3.40.50.10140">
    <property type="entry name" value="Toll/interleukin-1 receptor homology (TIR) domain"/>
    <property type="match status" value="1"/>
</dbReference>
<accession>A0A4R5QAT3</accession>
<dbReference type="OrthoDB" id="235631at2"/>
<dbReference type="InterPro" id="IPR000157">
    <property type="entry name" value="TIR_dom"/>
</dbReference>
<evidence type="ECO:0000313" key="4">
    <source>
        <dbReference type="Proteomes" id="UP000295096"/>
    </source>
</evidence>
<evidence type="ECO:0000313" key="3">
    <source>
        <dbReference type="EMBL" id="TDH59803.1"/>
    </source>
</evidence>
<feature type="compositionally biased region" description="Polar residues" evidence="1">
    <location>
        <begin position="1195"/>
        <end position="1213"/>
    </location>
</feature>